<dbReference type="EMBL" id="BARW01020145">
    <property type="protein sequence ID" value="GAI88892.1"/>
    <property type="molecule type" value="Genomic_DNA"/>
</dbReference>
<dbReference type="AlphaFoldDB" id="X1S774"/>
<evidence type="ECO:0000313" key="2">
    <source>
        <dbReference type="EMBL" id="GAI88892.1"/>
    </source>
</evidence>
<sequence>MSSEDHPDWWRPTGGQNSQDSILERRSRIWNDDGILDGVVPDNIYEAEEYKGKFFTRGCRGMLEQLQLYCTGDGVDRMVLRYSPHPGIGPFGEVWIRPAAGWAWQDFVVEEMWNYDSLFVWVHEAIANVDWAYDTELPYDGHESADTGATWADL</sequence>
<proteinExistence type="predicted"/>
<name>X1S774_9ZZZZ</name>
<feature type="region of interest" description="Disordered" evidence="1">
    <location>
        <begin position="1"/>
        <end position="21"/>
    </location>
</feature>
<feature type="non-terminal residue" evidence="2">
    <location>
        <position position="154"/>
    </location>
</feature>
<comment type="caution">
    <text evidence="2">The sequence shown here is derived from an EMBL/GenBank/DDBJ whole genome shotgun (WGS) entry which is preliminary data.</text>
</comment>
<protein>
    <submittedName>
        <fullName evidence="2">Uncharacterized protein</fullName>
    </submittedName>
</protein>
<evidence type="ECO:0000256" key="1">
    <source>
        <dbReference type="SAM" id="MobiDB-lite"/>
    </source>
</evidence>
<gene>
    <name evidence="2" type="ORF">S12H4_34094</name>
</gene>
<accession>X1S774</accession>
<reference evidence="2" key="1">
    <citation type="journal article" date="2014" name="Front. Microbiol.">
        <title>High frequency of phylogenetically diverse reductive dehalogenase-homologous genes in deep subseafloor sedimentary metagenomes.</title>
        <authorList>
            <person name="Kawai M."/>
            <person name="Futagami T."/>
            <person name="Toyoda A."/>
            <person name="Takaki Y."/>
            <person name="Nishi S."/>
            <person name="Hori S."/>
            <person name="Arai W."/>
            <person name="Tsubouchi T."/>
            <person name="Morono Y."/>
            <person name="Uchiyama I."/>
            <person name="Ito T."/>
            <person name="Fujiyama A."/>
            <person name="Inagaki F."/>
            <person name="Takami H."/>
        </authorList>
    </citation>
    <scope>NUCLEOTIDE SEQUENCE</scope>
    <source>
        <strain evidence="2">Expedition CK06-06</strain>
    </source>
</reference>
<organism evidence="2">
    <name type="scientific">marine sediment metagenome</name>
    <dbReference type="NCBI Taxonomy" id="412755"/>
    <lineage>
        <taxon>unclassified sequences</taxon>
        <taxon>metagenomes</taxon>
        <taxon>ecological metagenomes</taxon>
    </lineage>
</organism>